<keyword evidence="1" id="KW-1133">Transmembrane helix</keyword>
<feature type="transmembrane region" description="Helical" evidence="1">
    <location>
        <begin position="44"/>
        <end position="64"/>
    </location>
</feature>
<gene>
    <name evidence="2" type="ORF">SAMN04487907_1272</name>
</gene>
<dbReference type="EMBL" id="FOKV01000027">
    <property type="protein sequence ID" value="SFC95684.1"/>
    <property type="molecule type" value="Genomic_DNA"/>
</dbReference>
<feature type="transmembrane region" description="Helical" evidence="1">
    <location>
        <begin position="12"/>
        <end position="32"/>
    </location>
</feature>
<dbReference type="AlphaFoldDB" id="A0A1I1ND97"/>
<keyword evidence="1" id="KW-0812">Transmembrane</keyword>
<dbReference type="OrthoDB" id="9994678at2"/>
<accession>A0A1I1ND97</accession>
<evidence type="ECO:0000313" key="3">
    <source>
        <dbReference type="Proteomes" id="UP000199438"/>
    </source>
</evidence>
<sequence length="239" mass="28732">MNNVPLLRKEKFKGYWINGCFGGIITGTFLFLLSLIENSLLNSFYNGLICCFTIIFIFCVVGFFSQEYYLRKKKINQLQSIRYSFLDKNNFKLNPDLYFEGVYKNFYFRIYNISKTVKIYKKNRKLEYEIIEAFYDFDPKLNDNDFEDKLSGDYYIGNVTFENHHAFLIPKDSMNPNFEENMNALIEIFHWSKLYPLNIEKWEKTIGKQLEKKQLENEKLRTRQILKIGKLDIKYIKNE</sequence>
<name>A0A1I1ND97_9FLAO</name>
<proteinExistence type="predicted"/>
<evidence type="ECO:0000256" key="1">
    <source>
        <dbReference type="SAM" id="Phobius"/>
    </source>
</evidence>
<organism evidence="2 3">
    <name type="scientific">Zunongwangia mangrovi</name>
    <dbReference type="NCBI Taxonomy" id="1334022"/>
    <lineage>
        <taxon>Bacteria</taxon>
        <taxon>Pseudomonadati</taxon>
        <taxon>Bacteroidota</taxon>
        <taxon>Flavobacteriia</taxon>
        <taxon>Flavobacteriales</taxon>
        <taxon>Flavobacteriaceae</taxon>
        <taxon>Zunongwangia</taxon>
    </lineage>
</organism>
<keyword evidence="3" id="KW-1185">Reference proteome</keyword>
<evidence type="ECO:0000313" key="2">
    <source>
        <dbReference type="EMBL" id="SFC95684.1"/>
    </source>
</evidence>
<dbReference type="Proteomes" id="UP000199438">
    <property type="component" value="Unassembled WGS sequence"/>
</dbReference>
<protein>
    <submittedName>
        <fullName evidence="2">Uncharacterized protein</fullName>
    </submittedName>
</protein>
<reference evidence="3" key="1">
    <citation type="submission" date="2016-10" db="EMBL/GenBank/DDBJ databases">
        <authorList>
            <person name="Varghese N."/>
            <person name="Submissions S."/>
        </authorList>
    </citation>
    <scope>NUCLEOTIDE SEQUENCE [LARGE SCALE GENOMIC DNA]</scope>
    <source>
        <strain evidence="3">DSM 24499</strain>
    </source>
</reference>
<dbReference type="RefSeq" id="WP_092545196.1">
    <property type="nucleotide sequence ID" value="NZ_FOKV01000027.1"/>
</dbReference>
<keyword evidence="1" id="KW-0472">Membrane</keyword>